<sequence length="143" mass="16096">MAFVRGTTKLFTVSVSDSNATIVNRCTLPALEHAQPASTCALDLELWHWRFGHVNVDYVRRMLKEDSVSSLKLNSDTAPDAIYEPCILGKLHWPPVPLRASWWASEALDLIHMDVHGPIPVQSNCGRRRLKEHNDSLLVPGRM</sequence>
<dbReference type="HOGENOM" id="CLU_102301_4_0_1"/>
<organism evidence="2 3">
    <name type="scientific">Punctularia strigosozonata (strain HHB-11173)</name>
    <name type="common">White-rot fungus</name>
    <dbReference type="NCBI Taxonomy" id="741275"/>
    <lineage>
        <taxon>Eukaryota</taxon>
        <taxon>Fungi</taxon>
        <taxon>Dikarya</taxon>
        <taxon>Basidiomycota</taxon>
        <taxon>Agaricomycotina</taxon>
        <taxon>Agaricomycetes</taxon>
        <taxon>Corticiales</taxon>
        <taxon>Punctulariaceae</taxon>
        <taxon>Punctularia</taxon>
    </lineage>
</organism>
<dbReference type="EMBL" id="JH687552">
    <property type="protein sequence ID" value="EIN04926.1"/>
    <property type="molecule type" value="Genomic_DNA"/>
</dbReference>
<accession>R7S5R5</accession>
<dbReference type="eggNOG" id="KOG0017">
    <property type="taxonomic scope" value="Eukaryota"/>
</dbReference>
<evidence type="ECO:0000313" key="2">
    <source>
        <dbReference type="EMBL" id="EIN04926.1"/>
    </source>
</evidence>
<proteinExistence type="predicted"/>
<dbReference type="OMA" id="SWWASEA"/>
<protein>
    <recommendedName>
        <fullName evidence="1">GAG-pre-integrase domain-containing protein</fullName>
    </recommendedName>
</protein>
<dbReference type="Pfam" id="PF13976">
    <property type="entry name" value="gag_pre-integrs"/>
    <property type="match status" value="1"/>
</dbReference>
<dbReference type="Proteomes" id="UP000054196">
    <property type="component" value="Unassembled WGS sequence"/>
</dbReference>
<feature type="domain" description="GAG-pre-integrase" evidence="1">
    <location>
        <begin position="41"/>
        <end position="90"/>
    </location>
</feature>
<dbReference type="KEGG" id="psq:PUNSTDRAFT_138115"/>
<keyword evidence="3" id="KW-1185">Reference proteome</keyword>
<reference evidence="3" key="1">
    <citation type="journal article" date="2012" name="Science">
        <title>The Paleozoic origin of enzymatic lignin decomposition reconstructed from 31 fungal genomes.</title>
        <authorList>
            <person name="Floudas D."/>
            <person name="Binder M."/>
            <person name="Riley R."/>
            <person name="Barry K."/>
            <person name="Blanchette R.A."/>
            <person name="Henrissat B."/>
            <person name="Martinez A.T."/>
            <person name="Otillar R."/>
            <person name="Spatafora J.W."/>
            <person name="Yadav J.S."/>
            <person name="Aerts A."/>
            <person name="Benoit I."/>
            <person name="Boyd A."/>
            <person name="Carlson A."/>
            <person name="Copeland A."/>
            <person name="Coutinho P.M."/>
            <person name="de Vries R.P."/>
            <person name="Ferreira P."/>
            <person name="Findley K."/>
            <person name="Foster B."/>
            <person name="Gaskell J."/>
            <person name="Glotzer D."/>
            <person name="Gorecki P."/>
            <person name="Heitman J."/>
            <person name="Hesse C."/>
            <person name="Hori C."/>
            <person name="Igarashi K."/>
            <person name="Jurgens J.A."/>
            <person name="Kallen N."/>
            <person name="Kersten P."/>
            <person name="Kohler A."/>
            <person name="Kuees U."/>
            <person name="Kumar T.K.A."/>
            <person name="Kuo A."/>
            <person name="LaButti K."/>
            <person name="Larrondo L.F."/>
            <person name="Lindquist E."/>
            <person name="Ling A."/>
            <person name="Lombard V."/>
            <person name="Lucas S."/>
            <person name="Lundell T."/>
            <person name="Martin R."/>
            <person name="McLaughlin D.J."/>
            <person name="Morgenstern I."/>
            <person name="Morin E."/>
            <person name="Murat C."/>
            <person name="Nagy L.G."/>
            <person name="Nolan M."/>
            <person name="Ohm R.A."/>
            <person name="Patyshakuliyeva A."/>
            <person name="Rokas A."/>
            <person name="Ruiz-Duenas F.J."/>
            <person name="Sabat G."/>
            <person name="Salamov A."/>
            <person name="Samejima M."/>
            <person name="Schmutz J."/>
            <person name="Slot J.C."/>
            <person name="St John F."/>
            <person name="Stenlid J."/>
            <person name="Sun H."/>
            <person name="Sun S."/>
            <person name="Syed K."/>
            <person name="Tsang A."/>
            <person name="Wiebenga A."/>
            <person name="Young D."/>
            <person name="Pisabarro A."/>
            <person name="Eastwood D.C."/>
            <person name="Martin F."/>
            <person name="Cullen D."/>
            <person name="Grigoriev I.V."/>
            <person name="Hibbett D.S."/>
        </authorList>
    </citation>
    <scope>NUCLEOTIDE SEQUENCE [LARGE SCALE GENOMIC DNA]</scope>
    <source>
        <strain evidence="3">HHB-11173 SS5</strain>
    </source>
</reference>
<evidence type="ECO:0000313" key="3">
    <source>
        <dbReference type="Proteomes" id="UP000054196"/>
    </source>
</evidence>
<dbReference type="InterPro" id="IPR025724">
    <property type="entry name" value="GAG-pre-integrase_dom"/>
</dbReference>
<dbReference type="RefSeq" id="XP_007387849.1">
    <property type="nucleotide sequence ID" value="XM_007387787.1"/>
</dbReference>
<name>R7S5R5_PUNST</name>
<dbReference type="OrthoDB" id="3229173at2759"/>
<dbReference type="AlphaFoldDB" id="R7S5R5"/>
<gene>
    <name evidence="2" type="ORF">PUNSTDRAFT_138115</name>
</gene>
<evidence type="ECO:0000259" key="1">
    <source>
        <dbReference type="Pfam" id="PF13976"/>
    </source>
</evidence>
<dbReference type="GeneID" id="18879992"/>